<evidence type="ECO:0000313" key="2">
    <source>
        <dbReference type="EMBL" id="MCE4553157.1"/>
    </source>
</evidence>
<sequence>MRLLPPLLLALLALTARAQDAETVRLPPVSTDLKRDASAFPYKQMNTVLAKLARYGEGLVRMDFRIDAEKAGMPAGQQRVVVRSDEADYPIRIGDDGVFSMPVLPETEAATADLATNVPKGKLNVRGTLELNVTPEQLDMAKVRQLMRVARRLREEMLPWYLRPLFPRIQAVRVCSSTPTWELEWRENGQLLGLPLPVAAGERDPETKKDAPAKPCALLTGEERWPDAARLIPPPGTRISVKY</sequence>
<gene>
    <name evidence="2" type="ORF">LXT13_01685</name>
</gene>
<dbReference type="Proteomes" id="UP001200741">
    <property type="component" value="Unassembled WGS sequence"/>
</dbReference>
<organism evidence="2 3">
    <name type="scientific">Pelomonas cellulosilytica</name>
    <dbReference type="NCBI Taxonomy" id="2906762"/>
    <lineage>
        <taxon>Bacteria</taxon>
        <taxon>Pseudomonadati</taxon>
        <taxon>Pseudomonadota</taxon>
        <taxon>Betaproteobacteria</taxon>
        <taxon>Burkholderiales</taxon>
        <taxon>Sphaerotilaceae</taxon>
        <taxon>Roseateles</taxon>
    </lineage>
</organism>
<evidence type="ECO:0008006" key="4">
    <source>
        <dbReference type="Google" id="ProtNLM"/>
    </source>
</evidence>
<feature type="signal peptide" evidence="1">
    <location>
        <begin position="1"/>
        <end position="18"/>
    </location>
</feature>
<dbReference type="EMBL" id="JAJTWU010000001">
    <property type="protein sequence ID" value="MCE4553157.1"/>
    <property type="molecule type" value="Genomic_DNA"/>
</dbReference>
<protein>
    <recommendedName>
        <fullName evidence="4">DUF2987 domain-containing protein</fullName>
    </recommendedName>
</protein>
<keyword evidence="3" id="KW-1185">Reference proteome</keyword>
<reference evidence="2 3" key="1">
    <citation type="submission" date="2021-12" db="EMBL/GenBank/DDBJ databases">
        <title>Genome seq of P8.</title>
        <authorList>
            <person name="Seo T."/>
        </authorList>
    </citation>
    <scope>NUCLEOTIDE SEQUENCE [LARGE SCALE GENOMIC DNA]</scope>
    <source>
        <strain evidence="2 3">P8</strain>
    </source>
</reference>
<accession>A0ABS8XJX9</accession>
<keyword evidence="1" id="KW-0732">Signal</keyword>
<evidence type="ECO:0000256" key="1">
    <source>
        <dbReference type="SAM" id="SignalP"/>
    </source>
</evidence>
<proteinExistence type="predicted"/>
<name>A0ABS8XJX9_9BURK</name>
<evidence type="ECO:0000313" key="3">
    <source>
        <dbReference type="Proteomes" id="UP001200741"/>
    </source>
</evidence>
<comment type="caution">
    <text evidence="2">The sequence shown here is derived from an EMBL/GenBank/DDBJ whole genome shotgun (WGS) entry which is preliminary data.</text>
</comment>
<feature type="chain" id="PRO_5045207538" description="DUF2987 domain-containing protein" evidence="1">
    <location>
        <begin position="19"/>
        <end position="243"/>
    </location>
</feature>
<dbReference type="RefSeq" id="WP_233369866.1">
    <property type="nucleotide sequence ID" value="NZ_JAJTWU010000001.1"/>
</dbReference>